<gene>
    <name evidence="1" type="ORF">SAMN05216464_115109</name>
</gene>
<keyword evidence="2" id="KW-1185">Reference proteome</keyword>
<protein>
    <submittedName>
        <fullName evidence="1">Uncharacterized protein</fullName>
    </submittedName>
</protein>
<dbReference type="Proteomes" id="UP000199072">
    <property type="component" value="Unassembled WGS sequence"/>
</dbReference>
<dbReference type="STRING" id="1391627.SAMN05216464_115109"/>
<evidence type="ECO:0000313" key="1">
    <source>
        <dbReference type="EMBL" id="SDF28156.1"/>
    </source>
</evidence>
<evidence type="ECO:0000313" key="2">
    <source>
        <dbReference type="Proteomes" id="UP000199072"/>
    </source>
</evidence>
<reference evidence="1 2" key="1">
    <citation type="submission" date="2016-10" db="EMBL/GenBank/DDBJ databases">
        <authorList>
            <person name="de Groot N.N."/>
        </authorList>
    </citation>
    <scope>NUCLEOTIDE SEQUENCE [LARGE SCALE GENOMIC DNA]</scope>
    <source>
        <strain evidence="1 2">47C3B</strain>
    </source>
</reference>
<dbReference type="AlphaFoldDB" id="A0A1G7JTC1"/>
<sequence>MENKLFDDLPKSVRLSTGKWVHIFPDEGAGYLLFDPIAEIELGHILFDAADHWIYDGELLLVDEQEELAGAITGHQQEMDALLRSLHNDE</sequence>
<organism evidence="1 2">
    <name type="scientific">Mucilaginibacter pineti</name>
    <dbReference type="NCBI Taxonomy" id="1391627"/>
    <lineage>
        <taxon>Bacteria</taxon>
        <taxon>Pseudomonadati</taxon>
        <taxon>Bacteroidota</taxon>
        <taxon>Sphingobacteriia</taxon>
        <taxon>Sphingobacteriales</taxon>
        <taxon>Sphingobacteriaceae</taxon>
        <taxon>Mucilaginibacter</taxon>
    </lineage>
</organism>
<dbReference type="RefSeq" id="WP_091154289.1">
    <property type="nucleotide sequence ID" value="NZ_FNAI01000015.1"/>
</dbReference>
<name>A0A1G7JTC1_9SPHI</name>
<dbReference type="EMBL" id="FNAI01000015">
    <property type="protein sequence ID" value="SDF28156.1"/>
    <property type="molecule type" value="Genomic_DNA"/>
</dbReference>
<proteinExistence type="predicted"/>
<accession>A0A1G7JTC1</accession>
<dbReference type="OrthoDB" id="798447at2"/>